<accession>A0ABR6NGF9</accession>
<gene>
    <name evidence="1" type="ORF">HNP60_002140</name>
</gene>
<evidence type="ECO:0000313" key="2">
    <source>
        <dbReference type="Proteomes" id="UP001138540"/>
    </source>
</evidence>
<keyword evidence="2" id="KW-1185">Reference proteome</keyword>
<reference evidence="1 2" key="1">
    <citation type="submission" date="2020-08" db="EMBL/GenBank/DDBJ databases">
        <title>Exploring microbial biodiversity for novel pathways involved in the catabolism of aromatic compounds derived from lignin.</title>
        <authorList>
            <person name="Elkins J."/>
        </authorList>
    </citation>
    <scope>NUCLEOTIDE SEQUENCE [LARGE SCALE GENOMIC DNA]</scope>
    <source>
        <strain evidence="1 2">B1D3A</strain>
    </source>
</reference>
<name>A0ABR6NGF9_9SPHN</name>
<dbReference type="EMBL" id="JACHKA010000001">
    <property type="protein sequence ID" value="MBB5986166.1"/>
    <property type="molecule type" value="Genomic_DNA"/>
</dbReference>
<comment type="caution">
    <text evidence="1">The sequence shown here is derived from an EMBL/GenBank/DDBJ whole genome shotgun (WGS) entry which is preliminary data.</text>
</comment>
<evidence type="ECO:0000313" key="1">
    <source>
        <dbReference type="EMBL" id="MBB5986166.1"/>
    </source>
</evidence>
<protein>
    <submittedName>
        <fullName evidence="1">Uncharacterized protein</fullName>
    </submittedName>
</protein>
<dbReference type="RefSeq" id="WP_260394841.1">
    <property type="nucleotide sequence ID" value="NZ_JACHKA010000001.1"/>
</dbReference>
<organism evidence="1 2">
    <name type="scientific">Sphingobium lignivorans</name>
    <dbReference type="NCBI Taxonomy" id="2735886"/>
    <lineage>
        <taxon>Bacteria</taxon>
        <taxon>Pseudomonadati</taxon>
        <taxon>Pseudomonadota</taxon>
        <taxon>Alphaproteobacteria</taxon>
        <taxon>Sphingomonadales</taxon>
        <taxon>Sphingomonadaceae</taxon>
        <taxon>Sphingobium</taxon>
    </lineage>
</organism>
<sequence>MRAVDREIGGLFVCGSPGGAAMFEFETTIGLQKVEMGETG</sequence>
<proteinExistence type="predicted"/>
<dbReference type="Proteomes" id="UP001138540">
    <property type="component" value="Unassembled WGS sequence"/>
</dbReference>